<sequence length="370" mass="41870">MKVIFDCTALTKWIGKPTGIQRVISELGISLARAMPETFTVIFDSDGKCYSYSPESKEIGNEIKIDKGDMIFASGHDWDYPEHFKHLCHYAENDVKLAVLFYDIIPLKFPFTYSSEFVARFEFWLNRALSLASLCFTISASTRSDLLEYAKKSNLRIPNIDILRIGDNLPVVKNQVSEQISENIKGSYILSVGTIEYRKNHIILLNAYRYMIDVLGMDVPKLYIAGRQGLYDANVHIQVEGDPLLKGKVEILSGLDDSDLGALYGSAMFTVYPSIYEGWGLPVAESLCYGVPCITSKSSSMLEIAPELTPFANPLMTNEWVDIMRLWIEKPDELAKVRKQVNAQYHKTSWDDTASLLRDSLMKFSHILIN</sequence>
<dbReference type="RefSeq" id="WP_014333798.1">
    <property type="nucleotide sequence ID" value="NC_016818.1"/>
</dbReference>
<evidence type="ECO:0000313" key="2">
    <source>
        <dbReference type="EMBL" id="AEX50542.1"/>
    </source>
</evidence>
<dbReference type="eggNOG" id="COG0438">
    <property type="taxonomic scope" value="Bacteria"/>
</dbReference>
<keyword evidence="3" id="KW-1185">Reference proteome</keyword>
<evidence type="ECO:0000313" key="3">
    <source>
        <dbReference type="Proteomes" id="UP000009010"/>
    </source>
</evidence>
<dbReference type="STRING" id="745277.Rahaq2_0615"/>
<accession>H2IUE8</accession>
<reference evidence="3" key="2">
    <citation type="submission" date="2012-01" db="EMBL/GenBank/DDBJ databases">
        <title>Complete sequence of chromosome of Rahnella aquatilis CIP 78.65.</title>
        <authorList>
            <person name="Lucas S."/>
            <person name="Han J."/>
            <person name="Lapidus A."/>
            <person name="Cheng J.-F."/>
            <person name="Goodwin L."/>
            <person name="Pitluck S."/>
            <person name="Peters L."/>
            <person name="Ovchinnikova G."/>
            <person name="Held B."/>
            <person name="Detter J.C."/>
            <person name="Han C."/>
            <person name="Tapia R."/>
            <person name="Land M."/>
            <person name="Hauser L."/>
            <person name="Kyrpides N."/>
            <person name="Ivanova N."/>
            <person name="Pagani I."/>
            <person name="Sobecky P."/>
            <person name="Martinez R."/>
            <person name="Woyke T."/>
        </authorList>
    </citation>
    <scope>NUCLEOTIDE SEQUENCE [LARGE SCALE GENOMIC DNA]</scope>
    <source>
        <strain evidence="3">ATCC 33071 / DSM 4594 / JCM 1683 / NBRC 105701 / NCIMB 13365 / CIP 78.65</strain>
    </source>
</reference>
<keyword evidence="2" id="KW-0808">Transferase</keyword>
<dbReference type="EMBL" id="CP003244">
    <property type="protein sequence ID" value="AEX50542.1"/>
    <property type="molecule type" value="Genomic_DNA"/>
</dbReference>
<dbReference type="SUPFAM" id="SSF53756">
    <property type="entry name" value="UDP-Glycosyltransferase/glycogen phosphorylase"/>
    <property type="match status" value="1"/>
</dbReference>
<reference evidence="2 3" key="1">
    <citation type="journal article" date="2012" name="J. Bacteriol.">
        <title>Complete Genome Sequence of Rahnella aquatilis CIP 78.65.</title>
        <authorList>
            <person name="Martinez R.J."/>
            <person name="Bruce D."/>
            <person name="Detter C."/>
            <person name="Goodwin L.A."/>
            <person name="Han J."/>
            <person name="Han C.S."/>
            <person name="Held B."/>
            <person name="Land M.L."/>
            <person name="Mikhailova N."/>
            <person name="Nolan M."/>
            <person name="Pennacchio L."/>
            <person name="Pitluck S."/>
            <person name="Tapia R."/>
            <person name="Woyke T."/>
            <person name="Sobecky P.A."/>
        </authorList>
    </citation>
    <scope>NUCLEOTIDE SEQUENCE [LARGE SCALE GENOMIC DNA]</scope>
    <source>
        <strain evidence="3">ATCC 33071 / DSM 4594 / JCM 1683 / NBRC 105701 / NCIMB 13365 / CIP 78.65</strain>
    </source>
</reference>
<dbReference type="OrthoDB" id="9801609at2"/>
<dbReference type="InterPro" id="IPR001296">
    <property type="entry name" value="Glyco_trans_1"/>
</dbReference>
<gene>
    <name evidence="2" type="ordered locus">Rahaq2_0615</name>
</gene>
<evidence type="ECO:0000259" key="1">
    <source>
        <dbReference type="Pfam" id="PF00534"/>
    </source>
</evidence>
<feature type="domain" description="Glycosyl transferase family 1" evidence="1">
    <location>
        <begin position="178"/>
        <end position="307"/>
    </location>
</feature>
<dbReference type="AlphaFoldDB" id="H2IUE8"/>
<dbReference type="Gene3D" id="3.40.50.2000">
    <property type="entry name" value="Glycogen Phosphorylase B"/>
    <property type="match status" value="1"/>
</dbReference>
<dbReference type="KEGG" id="raq:Rahaq2_0615"/>
<dbReference type="PANTHER" id="PTHR46401:SF9">
    <property type="entry name" value="MANNOSYLTRANSFERASE A"/>
    <property type="match status" value="1"/>
</dbReference>
<dbReference type="Proteomes" id="UP000009010">
    <property type="component" value="Chromosome"/>
</dbReference>
<dbReference type="PANTHER" id="PTHR46401">
    <property type="entry name" value="GLYCOSYLTRANSFERASE WBBK-RELATED"/>
    <property type="match status" value="1"/>
</dbReference>
<organism evidence="2 3">
    <name type="scientific">Rahnella aquatilis (strain ATCC 33071 / DSM 4594 / JCM 1683 / NBRC 105701 / NCIMB 13365 / CIP 78.65)</name>
    <dbReference type="NCBI Taxonomy" id="745277"/>
    <lineage>
        <taxon>Bacteria</taxon>
        <taxon>Pseudomonadati</taxon>
        <taxon>Pseudomonadota</taxon>
        <taxon>Gammaproteobacteria</taxon>
        <taxon>Enterobacterales</taxon>
        <taxon>Yersiniaceae</taxon>
        <taxon>Rahnella</taxon>
    </lineage>
</organism>
<dbReference type="CDD" id="cd03809">
    <property type="entry name" value="GT4_MtfB-like"/>
    <property type="match status" value="1"/>
</dbReference>
<dbReference type="Pfam" id="PF00534">
    <property type="entry name" value="Glycos_transf_1"/>
    <property type="match status" value="1"/>
</dbReference>
<dbReference type="GO" id="GO:0016757">
    <property type="term" value="F:glycosyltransferase activity"/>
    <property type="evidence" value="ECO:0007669"/>
    <property type="project" value="InterPro"/>
</dbReference>
<dbReference type="HOGENOM" id="CLU_009583_34_1_6"/>
<dbReference type="PATRIC" id="fig|745277.3.peg.583"/>
<protein>
    <submittedName>
        <fullName evidence="2">Glycosyltransferase</fullName>
    </submittedName>
</protein>
<name>H2IUE8_RAHAC</name>
<proteinExistence type="predicted"/>